<dbReference type="GO" id="GO:0007165">
    <property type="term" value="P:signal transduction"/>
    <property type="evidence" value="ECO:0007669"/>
    <property type="project" value="TreeGrafter"/>
</dbReference>
<keyword evidence="3" id="KW-1185">Reference proteome</keyword>
<feature type="domain" description="Protein kinase" evidence="1">
    <location>
        <begin position="66"/>
        <end position="363"/>
    </location>
</feature>
<protein>
    <recommendedName>
        <fullName evidence="1">Protein kinase domain-containing protein</fullName>
    </recommendedName>
</protein>
<dbReference type="EMBL" id="JAPUFD010000008">
    <property type="protein sequence ID" value="MDI1488757.1"/>
    <property type="molecule type" value="Genomic_DNA"/>
</dbReference>
<dbReference type="AlphaFoldDB" id="A0AA43QLP8"/>
<dbReference type="Gene3D" id="1.10.510.10">
    <property type="entry name" value="Transferase(Phosphotransferase) domain 1"/>
    <property type="match status" value="1"/>
</dbReference>
<accession>A0AA43QLP8</accession>
<dbReference type="Proteomes" id="UP001161017">
    <property type="component" value="Unassembled WGS sequence"/>
</dbReference>
<gene>
    <name evidence="2" type="ORF">OHK93_008033</name>
</gene>
<proteinExistence type="predicted"/>
<dbReference type="InterPro" id="IPR011009">
    <property type="entry name" value="Kinase-like_dom_sf"/>
</dbReference>
<dbReference type="GO" id="GO:0005524">
    <property type="term" value="F:ATP binding"/>
    <property type="evidence" value="ECO:0007669"/>
    <property type="project" value="InterPro"/>
</dbReference>
<dbReference type="InterPro" id="IPR050167">
    <property type="entry name" value="Ser_Thr_protein_kinase"/>
</dbReference>
<organism evidence="2 3">
    <name type="scientific">Ramalina farinacea</name>
    <dbReference type="NCBI Taxonomy" id="258253"/>
    <lineage>
        <taxon>Eukaryota</taxon>
        <taxon>Fungi</taxon>
        <taxon>Dikarya</taxon>
        <taxon>Ascomycota</taxon>
        <taxon>Pezizomycotina</taxon>
        <taxon>Lecanoromycetes</taxon>
        <taxon>OSLEUM clade</taxon>
        <taxon>Lecanoromycetidae</taxon>
        <taxon>Lecanorales</taxon>
        <taxon>Lecanorineae</taxon>
        <taxon>Ramalinaceae</taxon>
        <taxon>Ramalina</taxon>
    </lineage>
</organism>
<dbReference type="InterPro" id="IPR000719">
    <property type="entry name" value="Prot_kinase_dom"/>
</dbReference>
<reference evidence="2" key="1">
    <citation type="journal article" date="2023" name="Genome Biol. Evol.">
        <title>First Whole Genome Sequence and Flow Cytometry Genome Size Data for the Lichen-Forming Fungus Ramalina farinacea (Ascomycota).</title>
        <authorList>
            <person name="Llewellyn T."/>
            <person name="Mian S."/>
            <person name="Hill R."/>
            <person name="Leitch I.J."/>
            <person name="Gaya E."/>
        </authorList>
    </citation>
    <scope>NUCLEOTIDE SEQUENCE</scope>
    <source>
        <strain evidence="2">LIQ254RAFAR</strain>
    </source>
</reference>
<dbReference type="SUPFAM" id="SSF56112">
    <property type="entry name" value="Protein kinase-like (PK-like)"/>
    <property type="match status" value="1"/>
</dbReference>
<dbReference type="PANTHER" id="PTHR23257:SF963">
    <property type="entry name" value="AT08303P"/>
    <property type="match status" value="1"/>
</dbReference>
<dbReference type="PANTHER" id="PTHR23257">
    <property type="entry name" value="SERINE-THREONINE PROTEIN KINASE"/>
    <property type="match status" value="1"/>
</dbReference>
<evidence type="ECO:0000259" key="1">
    <source>
        <dbReference type="PROSITE" id="PS50011"/>
    </source>
</evidence>
<name>A0AA43QLP8_9LECA</name>
<dbReference type="PROSITE" id="PS00108">
    <property type="entry name" value="PROTEIN_KINASE_ST"/>
    <property type="match status" value="1"/>
</dbReference>
<dbReference type="GO" id="GO:0005737">
    <property type="term" value="C:cytoplasm"/>
    <property type="evidence" value="ECO:0007669"/>
    <property type="project" value="TreeGrafter"/>
</dbReference>
<dbReference type="InterPro" id="IPR008271">
    <property type="entry name" value="Ser/Thr_kinase_AS"/>
</dbReference>
<dbReference type="GO" id="GO:0004672">
    <property type="term" value="F:protein kinase activity"/>
    <property type="evidence" value="ECO:0007669"/>
    <property type="project" value="InterPro"/>
</dbReference>
<dbReference type="PROSITE" id="PS50011">
    <property type="entry name" value="PROTEIN_KINASE_DOM"/>
    <property type="match status" value="1"/>
</dbReference>
<sequence>MWSLPSPKDSQQSREYSESIDLSDLTRRLELNSSDSGSSRLSFSAREFVKVLTQLRIPGLLMPSHLRKETEIAQGRQFTVHRCEAALINNDVVRWNLAEVAVKRCRVENEAQDSFDLTSVRFQKQVHDMYLEVCALGNRALRQHRNIVELLGWAPDTSSTAMPLLIMELAMGNLVHLLSHLDSDSDEWNVKHHVCLDISAGLDAIHQTGIVHADFKPRNILIFETSTSQVKYIAKLADFGFSVTELDDTSARVVPSAGFTEVWEAPEIRRCRTAGEKLTAQDYFKADNYSLGLVVWSSICFRGDAPPVDDNIARSIEAMRSIPEGFSRLIIHAIQSVLCPEPCDRPTTVAGLFRDESDACQAW</sequence>
<comment type="caution">
    <text evidence="2">The sequence shown here is derived from an EMBL/GenBank/DDBJ whole genome shotgun (WGS) entry which is preliminary data.</text>
</comment>
<dbReference type="CDD" id="cd00180">
    <property type="entry name" value="PKc"/>
    <property type="match status" value="1"/>
</dbReference>
<evidence type="ECO:0000313" key="2">
    <source>
        <dbReference type="EMBL" id="MDI1488757.1"/>
    </source>
</evidence>
<dbReference type="Pfam" id="PF00069">
    <property type="entry name" value="Pkinase"/>
    <property type="match status" value="1"/>
</dbReference>
<evidence type="ECO:0000313" key="3">
    <source>
        <dbReference type="Proteomes" id="UP001161017"/>
    </source>
</evidence>